<name>A0A0C3PQW7_PHLG1</name>
<keyword evidence="13" id="KW-1185">Reference proteome</keyword>
<dbReference type="Proteomes" id="UP000053257">
    <property type="component" value="Unassembled WGS sequence"/>
</dbReference>
<dbReference type="GO" id="GO:0004408">
    <property type="term" value="F:holocytochrome-c synthase activity"/>
    <property type="evidence" value="ECO:0007669"/>
    <property type="project" value="UniProtKB-EC"/>
</dbReference>
<feature type="compositionally biased region" description="Low complexity" evidence="11">
    <location>
        <begin position="42"/>
        <end position="69"/>
    </location>
</feature>
<dbReference type="InterPro" id="IPR000511">
    <property type="entry name" value="Holocyt_c/c1_synthase"/>
</dbReference>
<evidence type="ECO:0000256" key="9">
    <source>
        <dbReference type="ARBA" id="ARBA00023239"/>
    </source>
</evidence>
<keyword evidence="9 10" id="KW-0456">Lyase</keyword>
<comment type="subcellular location">
    <subcellularLocation>
        <location evidence="1 10">Mitochondrion inner membrane</location>
    </subcellularLocation>
</comment>
<evidence type="ECO:0000256" key="2">
    <source>
        <dbReference type="ARBA" id="ARBA00007255"/>
    </source>
</evidence>
<accession>A0A0C3PQW7</accession>
<keyword evidence="3 10" id="KW-0349">Heme</keyword>
<evidence type="ECO:0000313" key="12">
    <source>
        <dbReference type="EMBL" id="KIP09558.1"/>
    </source>
</evidence>
<keyword evidence="7 10" id="KW-0496">Mitochondrion</keyword>
<gene>
    <name evidence="12" type="ORF">PHLGIDRAFT_67354</name>
</gene>
<dbReference type="PROSITE" id="PS00822">
    <property type="entry name" value="CYTO_HEME_LYASE_2"/>
    <property type="match status" value="1"/>
</dbReference>
<feature type="region of interest" description="Disordered" evidence="11">
    <location>
        <begin position="1"/>
        <end position="80"/>
    </location>
</feature>
<comment type="similarity">
    <text evidence="2 10">Belongs to the cytochrome c-type heme lyase family.</text>
</comment>
<evidence type="ECO:0000256" key="5">
    <source>
        <dbReference type="ARBA" id="ARBA00022792"/>
    </source>
</evidence>
<dbReference type="HOGENOM" id="CLU_048602_1_2_1"/>
<dbReference type="EMBL" id="KN840464">
    <property type="protein sequence ID" value="KIP09558.1"/>
    <property type="molecule type" value="Genomic_DNA"/>
</dbReference>
<evidence type="ECO:0000256" key="6">
    <source>
        <dbReference type="ARBA" id="ARBA00023004"/>
    </source>
</evidence>
<keyword evidence="6 10" id="KW-0408">Iron</keyword>
<comment type="function">
    <text evidence="10">Lyase that catalyzes the covalent linking of the heme group to the cytochrome C apoprotein to produce the mature functional cytochrome.</text>
</comment>
<proteinExistence type="inferred from homology"/>
<evidence type="ECO:0000256" key="7">
    <source>
        <dbReference type="ARBA" id="ARBA00023128"/>
    </source>
</evidence>
<organism evidence="12 13">
    <name type="scientific">Phlebiopsis gigantea (strain 11061_1 CR5-6)</name>
    <name type="common">White-rot fungus</name>
    <name type="synonym">Peniophora gigantea</name>
    <dbReference type="NCBI Taxonomy" id="745531"/>
    <lineage>
        <taxon>Eukaryota</taxon>
        <taxon>Fungi</taxon>
        <taxon>Dikarya</taxon>
        <taxon>Basidiomycota</taxon>
        <taxon>Agaricomycotina</taxon>
        <taxon>Agaricomycetes</taxon>
        <taxon>Polyporales</taxon>
        <taxon>Phanerochaetaceae</taxon>
        <taxon>Phlebiopsis</taxon>
    </lineage>
</organism>
<dbReference type="GO" id="GO:0005743">
    <property type="term" value="C:mitochondrial inner membrane"/>
    <property type="evidence" value="ECO:0007669"/>
    <property type="project" value="UniProtKB-SubCell"/>
</dbReference>
<reference evidence="12 13" key="1">
    <citation type="journal article" date="2014" name="PLoS Genet.">
        <title>Analysis of the Phlebiopsis gigantea genome, transcriptome and secretome provides insight into its pioneer colonization strategies of wood.</title>
        <authorList>
            <person name="Hori C."/>
            <person name="Ishida T."/>
            <person name="Igarashi K."/>
            <person name="Samejima M."/>
            <person name="Suzuki H."/>
            <person name="Master E."/>
            <person name="Ferreira P."/>
            <person name="Ruiz-Duenas F.J."/>
            <person name="Held B."/>
            <person name="Canessa P."/>
            <person name="Larrondo L.F."/>
            <person name="Schmoll M."/>
            <person name="Druzhinina I.S."/>
            <person name="Kubicek C.P."/>
            <person name="Gaskell J.A."/>
            <person name="Kersten P."/>
            <person name="St John F."/>
            <person name="Glasner J."/>
            <person name="Sabat G."/>
            <person name="Splinter BonDurant S."/>
            <person name="Syed K."/>
            <person name="Yadav J."/>
            <person name="Mgbeahuruike A.C."/>
            <person name="Kovalchuk A."/>
            <person name="Asiegbu F.O."/>
            <person name="Lackner G."/>
            <person name="Hoffmeister D."/>
            <person name="Rencoret J."/>
            <person name="Gutierrez A."/>
            <person name="Sun H."/>
            <person name="Lindquist E."/>
            <person name="Barry K."/>
            <person name="Riley R."/>
            <person name="Grigoriev I.V."/>
            <person name="Henrissat B."/>
            <person name="Kues U."/>
            <person name="Berka R.M."/>
            <person name="Martinez A.T."/>
            <person name="Covert S.F."/>
            <person name="Blanchette R.A."/>
            <person name="Cullen D."/>
        </authorList>
    </citation>
    <scope>NUCLEOTIDE SEQUENCE [LARGE SCALE GENOMIC DNA]</scope>
    <source>
        <strain evidence="12 13">11061_1 CR5-6</strain>
    </source>
</reference>
<dbReference type="STRING" id="745531.A0A0C3PQW7"/>
<evidence type="ECO:0000313" key="13">
    <source>
        <dbReference type="Proteomes" id="UP000053257"/>
    </source>
</evidence>
<evidence type="ECO:0000256" key="10">
    <source>
        <dbReference type="RuleBase" id="RU363130"/>
    </source>
</evidence>
<dbReference type="Pfam" id="PF01265">
    <property type="entry name" value="Cyto_heme_lyase"/>
    <property type="match status" value="1"/>
</dbReference>
<keyword evidence="5 10" id="KW-0999">Mitochondrion inner membrane</keyword>
<protein>
    <recommendedName>
        <fullName evidence="10">Holocytochrome c-type synthase</fullName>
        <ecNumber evidence="10">4.4.1.17</ecNumber>
    </recommendedName>
</protein>
<dbReference type="GO" id="GO:0046872">
    <property type="term" value="F:metal ion binding"/>
    <property type="evidence" value="ECO:0007669"/>
    <property type="project" value="UniProtKB-KW"/>
</dbReference>
<sequence>MSADGCPVDHKALAAAPPDKCPVDHSAHGASSEVCPVDHSTRSSWTSLFSSSKNDTPAAAQAPASTSSAGPRLSSEREVSSIPRLDGSNWVYPSQAQFYAAMDRKNHNPQAPDMKVIVPIHNAVNERAWAEVMKWETGEGGEKCGGLRLVSFKGRPNERTPRARWKTLMGYSPPFDRHDWVVDRCGTRVRYVIDFYTGHTGGPAANNLSFYLDVRPALDSWEGVRLRVSRFWERWVGQPSTSSPPSKPTV</sequence>
<dbReference type="PANTHER" id="PTHR12743:SF0">
    <property type="entry name" value="HOLOCYTOCHROME C-TYPE SYNTHASE"/>
    <property type="match status" value="1"/>
</dbReference>
<dbReference type="OrthoDB" id="4243at2759"/>
<evidence type="ECO:0000256" key="11">
    <source>
        <dbReference type="SAM" id="MobiDB-lite"/>
    </source>
</evidence>
<keyword evidence="4 10" id="KW-0479">Metal-binding</keyword>
<evidence type="ECO:0000256" key="1">
    <source>
        <dbReference type="ARBA" id="ARBA00004273"/>
    </source>
</evidence>
<evidence type="ECO:0000256" key="3">
    <source>
        <dbReference type="ARBA" id="ARBA00022617"/>
    </source>
</evidence>
<dbReference type="AlphaFoldDB" id="A0A0C3PQW7"/>
<dbReference type="EC" id="4.4.1.17" evidence="10"/>
<keyword evidence="8 10" id="KW-0472">Membrane</keyword>
<evidence type="ECO:0000256" key="4">
    <source>
        <dbReference type="ARBA" id="ARBA00022723"/>
    </source>
</evidence>
<comment type="catalytic activity">
    <reaction evidence="10">
        <text>holo-[cytochrome c] = apo-[cytochrome c] + heme b</text>
        <dbReference type="Rhea" id="RHEA:22648"/>
        <dbReference type="Rhea" id="RHEA-COMP:10725"/>
        <dbReference type="Rhea" id="RHEA-COMP:10726"/>
        <dbReference type="ChEBI" id="CHEBI:29950"/>
        <dbReference type="ChEBI" id="CHEBI:60344"/>
        <dbReference type="ChEBI" id="CHEBI:83739"/>
        <dbReference type="EC" id="4.4.1.17"/>
    </reaction>
</comment>
<evidence type="ECO:0000256" key="8">
    <source>
        <dbReference type="ARBA" id="ARBA00023136"/>
    </source>
</evidence>
<dbReference type="PANTHER" id="PTHR12743">
    <property type="entry name" value="CYTOCHROME C1 HEME LYASE"/>
    <property type="match status" value="1"/>
</dbReference>